<organism evidence="2 3">
    <name type="scientific">Roseomonas acroporae</name>
    <dbReference type="NCBI Taxonomy" id="2937791"/>
    <lineage>
        <taxon>Bacteria</taxon>
        <taxon>Pseudomonadati</taxon>
        <taxon>Pseudomonadota</taxon>
        <taxon>Alphaproteobacteria</taxon>
        <taxon>Acetobacterales</taxon>
        <taxon>Roseomonadaceae</taxon>
        <taxon>Roseomonas</taxon>
    </lineage>
</organism>
<gene>
    <name evidence="2" type="ORF">M0638_19990</name>
</gene>
<evidence type="ECO:0000259" key="1">
    <source>
        <dbReference type="Pfam" id="PF05368"/>
    </source>
</evidence>
<dbReference type="InterPro" id="IPR051604">
    <property type="entry name" value="Ergot_Alk_Oxidoreductase"/>
</dbReference>
<dbReference type="Pfam" id="PF05368">
    <property type="entry name" value="NmrA"/>
    <property type="match status" value="1"/>
</dbReference>
<evidence type="ECO:0000313" key="3">
    <source>
        <dbReference type="Proteomes" id="UP001139516"/>
    </source>
</evidence>
<proteinExistence type="predicted"/>
<feature type="domain" description="NmrA-like" evidence="1">
    <location>
        <begin position="2"/>
        <end position="231"/>
    </location>
</feature>
<keyword evidence="3" id="KW-1185">Reference proteome</keyword>
<dbReference type="Gene3D" id="3.40.50.720">
    <property type="entry name" value="NAD(P)-binding Rossmann-like Domain"/>
    <property type="match status" value="1"/>
</dbReference>
<dbReference type="InterPro" id="IPR036291">
    <property type="entry name" value="NAD(P)-bd_dom_sf"/>
</dbReference>
<dbReference type="EMBL" id="JALPRX010000093">
    <property type="protein sequence ID" value="MCK8786661.1"/>
    <property type="molecule type" value="Genomic_DNA"/>
</dbReference>
<dbReference type="Proteomes" id="UP001139516">
    <property type="component" value="Unassembled WGS sequence"/>
</dbReference>
<name>A0A9X1YI78_9PROT</name>
<dbReference type="CDD" id="cd05251">
    <property type="entry name" value="NmrA_like_SDR_a"/>
    <property type="match status" value="1"/>
</dbReference>
<accession>A0A9X1YI78</accession>
<comment type="caution">
    <text evidence="2">The sequence shown here is derived from an EMBL/GenBank/DDBJ whole genome shotgun (WGS) entry which is preliminary data.</text>
</comment>
<dbReference type="SUPFAM" id="SSF51735">
    <property type="entry name" value="NAD(P)-binding Rossmann-fold domains"/>
    <property type="match status" value="1"/>
</dbReference>
<evidence type="ECO:0000313" key="2">
    <source>
        <dbReference type="EMBL" id="MCK8786661.1"/>
    </source>
</evidence>
<dbReference type="InterPro" id="IPR008030">
    <property type="entry name" value="NmrA-like"/>
</dbReference>
<dbReference type="PANTHER" id="PTHR43162:SF1">
    <property type="entry name" value="PRESTALK A DIFFERENTIATION PROTEIN A"/>
    <property type="match status" value="1"/>
</dbReference>
<dbReference type="AlphaFoldDB" id="A0A9X1YI78"/>
<dbReference type="PANTHER" id="PTHR43162">
    <property type="match status" value="1"/>
</dbReference>
<protein>
    <submittedName>
        <fullName evidence="2">NmrA/HSCARG family protein</fullName>
    </submittedName>
</protein>
<dbReference type="RefSeq" id="WP_248668776.1">
    <property type="nucleotide sequence ID" value="NZ_JALPRX010000093.1"/>
</dbReference>
<reference evidence="2" key="1">
    <citation type="submission" date="2022-04" db="EMBL/GenBank/DDBJ databases">
        <title>Roseomonas acroporae sp. nov., isolated from coral Acropora digitifera.</title>
        <authorList>
            <person name="Sun H."/>
        </authorList>
    </citation>
    <scope>NUCLEOTIDE SEQUENCE</scope>
    <source>
        <strain evidence="2">NAR14</strain>
    </source>
</reference>
<sequence>MTILVTGSTGTIGGRIVKILADSGASVRALARKPEEAEFPPGVTPVKGDLLDVPAMRAALSGVDTLFLLNAVVPDELTQALVTLSLAREAGIRRFVYFSVLRAEHFTDVPHFTGKYTVERMIGQLDLPATVLRPAYFMQNDASMKEAILHGGVYPMPVGGVGVQMVDAGDIAATAAHALLRRERSADPLPREVIEVAGPEPLTGEGIAAIWSAALGRPVRYGGDDLDAFEQASAKRSPGWMAYDMRCMVRRFQQDGMLPAPGGVERLAALLGRAPRDYRDFAAEMAARWRG</sequence>